<dbReference type="Proteomes" id="UP000268469">
    <property type="component" value="Unassembled WGS sequence"/>
</dbReference>
<dbReference type="AlphaFoldDB" id="A0A660SJB4"/>
<reference evidence="1 2" key="1">
    <citation type="submission" date="2018-06" db="EMBL/GenBank/DDBJ databases">
        <title>Extensive metabolic versatility and redundancy in microbially diverse, dynamic hydrothermal sediments.</title>
        <authorList>
            <person name="Dombrowski N."/>
            <person name="Teske A."/>
            <person name="Baker B.J."/>
        </authorList>
    </citation>
    <scope>NUCLEOTIDE SEQUENCE [LARGE SCALE GENOMIC DNA]</scope>
    <source>
        <strain evidence="1">B36_G15</strain>
    </source>
</reference>
<sequence>MKGIDYRSGDSIGFMEGPCGPDDMRFLFSTGPFSLEPEDVKEFAFVIVLAYDTISIAYRANEARRFWEEQIGVREGSASEMTGHRIVTITRGRLSIGSADRIEILDPLGRSIMRINSPSEEIGLDLLPQGVYFMVLKEGERFSHRKILIVR</sequence>
<name>A0A660SJB4_UNCW3</name>
<evidence type="ECO:0000313" key="1">
    <source>
        <dbReference type="EMBL" id="RKX70899.1"/>
    </source>
</evidence>
<organism evidence="1 2">
    <name type="scientific">candidate division WOR-3 bacterium</name>
    <dbReference type="NCBI Taxonomy" id="2052148"/>
    <lineage>
        <taxon>Bacteria</taxon>
        <taxon>Bacteria division WOR-3</taxon>
    </lineage>
</organism>
<proteinExistence type="predicted"/>
<dbReference type="EMBL" id="QNBE01000023">
    <property type="protein sequence ID" value="RKX70899.1"/>
    <property type="molecule type" value="Genomic_DNA"/>
</dbReference>
<evidence type="ECO:0008006" key="3">
    <source>
        <dbReference type="Google" id="ProtNLM"/>
    </source>
</evidence>
<evidence type="ECO:0000313" key="2">
    <source>
        <dbReference type="Proteomes" id="UP000268469"/>
    </source>
</evidence>
<comment type="caution">
    <text evidence="1">The sequence shown here is derived from an EMBL/GenBank/DDBJ whole genome shotgun (WGS) entry which is preliminary data.</text>
</comment>
<protein>
    <recommendedName>
        <fullName evidence="3">Secretion system C-terminal sorting domain-containing protein</fullName>
    </recommendedName>
</protein>
<accession>A0A660SJB4</accession>
<gene>
    <name evidence="1" type="ORF">DRP53_03360</name>
</gene>